<name>A0A1I6TM89_9BACL</name>
<dbReference type="SUPFAM" id="SSF140931">
    <property type="entry name" value="Fic-like"/>
    <property type="match status" value="1"/>
</dbReference>
<dbReference type="InterPro" id="IPR003812">
    <property type="entry name" value="Fido"/>
</dbReference>
<dbReference type="GO" id="GO:0016301">
    <property type="term" value="F:kinase activity"/>
    <property type="evidence" value="ECO:0007669"/>
    <property type="project" value="InterPro"/>
</dbReference>
<evidence type="ECO:0000313" key="3">
    <source>
        <dbReference type="Proteomes" id="UP000198660"/>
    </source>
</evidence>
<dbReference type="InterPro" id="IPR036597">
    <property type="entry name" value="Fido-like_dom_sf"/>
</dbReference>
<evidence type="ECO:0000259" key="1">
    <source>
        <dbReference type="PROSITE" id="PS51459"/>
    </source>
</evidence>
<proteinExistence type="predicted"/>
<protein>
    <submittedName>
        <fullName evidence="2">Death on curing protein</fullName>
    </submittedName>
</protein>
<dbReference type="InterPro" id="IPR006440">
    <property type="entry name" value="Doc"/>
</dbReference>
<dbReference type="InterPro" id="IPR053737">
    <property type="entry name" value="Type_II_TA_Toxin"/>
</dbReference>
<dbReference type="Gene3D" id="1.20.120.1870">
    <property type="entry name" value="Fic/DOC protein, Fido domain"/>
    <property type="match status" value="1"/>
</dbReference>
<dbReference type="AlphaFoldDB" id="A0A1I6TM89"/>
<dbReference type="NCBIfam" id="TIGR01550">
    <property type="entry name" value="DOC_P1"/>
    <property type="match status" value="1"/>
</dbReference>
<gene>
    <name evidence="2" type="ORF">SAMN05444972_110126</name>
</gene>
<dbReference type="OrthoDB" id="9802752at2"/>
<sequence>MRYLTIQEVVATHFLTMKRFEDELQAGLKFPERLEEAVYRPKAEAFGQEVHPILLRKAAALTQSLIQAHPFHNGNKRTALASLVVFLRLNNYILTMTNRDAEDLMVAVATDDRYKGTEGVILLAQEIEKWTDHR</sequence>
<dbReference type="PROSITE" id="PS51459">
    <property type="entry name" value="FIDO"/>
    <property type="match status" value="1"/>
</dbReference>
<dbReference type="EMBL" id="FPAA01000010">
    <property type="protein sequence ID" value="SFS90248.1"/>
    <property type="molecule type" value="Genomic_DNA"/>
</dbReference>
<dbReference type="PANTHER" id="PTHR39426:SF1">
    <property type="entry name" value="HOMOLOGY TO DEATH-ON-CURING PROTEIN OF PHAGE P1"/>
    <property type="match status" value="1"/>
</dbReference>
<dbReference type="PANTHER" id="PTHR39426">
    <property type="entry name" value="HOMOLOGY TO DEATH-ON-CURING PROTEIN OF PHAGE P1"/>
    <property type="match status" value="1"/>
</dbReference>
<feature type="domain" description="Fido" evidence="1">
    <location>
        <begin position="4"/>
        <end position="126"/>
    </location>
</feature>
<dbReference type="Proteomes" id="UP000198660">
    <property type="component" value="Unassembled WGS sequence"/>
</dbReference>
<reference evidence="3" key="1">
    <citation type="submission" date="2016-10" db="EMBL/GenBank/DDBJ databases">
        <authorList>
            <person name="Varghese N."/>
            <person name="Submissions S."/>
        </authorList>
    </citation>
    <scope>NUCLEOTIDE SEQUENCE [LARGE SCALE GENOMIC DNA]</scope>
    <source>
        <strain evidence="3">DSM 45789</strain>
    </source>
</reference>
<dbReference type="Pfam" id="PF02661">
    <property type="entry name" value="Fic"/>
    <property type="match status" value="1"/>
</dbReference>
<organism evidence="2 3">
    <name type="scientific">Marininema halotolerans</name>
    <dbReference type="NCBI Taxonomy" id="1155944"/>
    <lineage>
        <taxon>Bacteria</taxon>
        <taxon>Bacillati</taxon>
        <taxon>Bacillota</taxon>
        <taxon>Bacilli</taxon>
        <taxon>Bacillales</taxon>
        <taxon>Thermoactinomycetaceae</taxon>
        <taxon>Marininema</taxon>
    </lineage>
</organism>
<keyword evidence="3" id="KW-1185">Reference proteome</keyword>
<dbReference type="RefSeq" id="WP_091838189.1">
    <property type="nucleotide sequence ID" value="NZ_FPAA01000010.1"/>
</dbReference>
<evidence type="ECO:0000313" key="2">
    <source>
        <dbReference type="EMBL" id="SFS90248.1"/>
    </source>
</evidence>
<accession>A0A1I6TM89</accession>